<dbReference type="Proteomes" id="UP000266673">
    <property type="component" value="Unassembled WGS sequence"/>
</dbReference>
<name>A0A397W602_9GLOM</name>
<protein>
    <submittedName>
        <fullName evidence="1">Uncharacterized protein</fullName>
    </submittedName>
</protein>
<dbReference type="EMBL" id="QKWP01000020">
    <property type="protein sequence ID" value="RIB30124.1"/>
    <property type="molecule type" value="Genomic_DNA"/>
</dbReference>
<gene>
    <name evidence="1" type="ORF">C2G38_2027079</name>
</gene>
<dbReference type="AlphaFoldDB" id="A0A397W602"/>
<evidence type="ECO:0000313" key="2">
    <source>
        <dbReference type="Proteomes" id="UP000266673"/>
    </source>
</evidence>
<sequence length="144" mass="16778">MRNQKLVLMLDQSWVSSKSKTFFPASLHVPQQKLKEKMVLSIKQEKQKTNTYYREIPSSFQVQNAVPGFNSCFLANLKRELVRRKAKKHKEKQPKMRNQKLVLMLDQSWVSFKFKSFFLASIHVSGVNSCSPAKAKKENDNNEN</sequence>
<accession>A0A397W602</accession>
<organism evidence="1 2">
    <name type="scientific">Gigaspora rosea</name>
    <dbReference type="NCBI Taxonomy" id="44941"/>
    <lineage>
        <taxon>Eukaryota</taxon>
        <taxon>Fungi</taxon>
        <taxon>Fungi incertae sedis</taxon>
        <taxon>Mucoromycota</taxon>
        <taxon>Glomeromycotina</taxon>
        <taxon>Glomeromycetes</taxon>
        <taxon>Diversisporales</taxon>
        <taxon>Gigasporaceae</taxon>
        <taxon>Gigaspora</taxon>
    </lineage>
</organism>
<comment type="caution">
    <text evidence="1">The sequence shown here is derived from an EMBL/GenBank/DDBJ whole genome shotgun (WGS) entry which is preliminary data.</text>
</comment>
<proteinExistence type="predicted"/>
<keyword evidence="2" id="KW-1185">Reference proteome</keyword>
<evidence type="ECO:0000313" key="1">
    <source>
        <dbReference type="EMBL" id="RIB30124.1"/>
    </source>
</evidence>
<reference evidence="1 2" key="1">
    <citation type="submission" date="2018-06" db="EMBL/GenBank/DDBJ databases">
        <title>Comparative genomics reveals the genomic features of Rhizophagus irregularis, R. cerebriforme, R. diaphanum and Gigaspora rosea, and their symbiotic lifestyle signature.</title>
        <authorList>
            <person name="Morin E."/>
            <person name="San Clemente H."/>
            <person name="Chen E.C.H."/>
            <person name="De La Providencia I."/>
            <person name="Hainaut M."/>
            <person name="Kuo A."/>
            <person name="Kohler A."/>
            <person name="Murat C."/>
            <person name="Tang N."/>
            <person name="Roy S."/>
            <person name="Loubradou J."/>
            <person name="Henrissat B."/>
            <person name="Grigoriev I.V."/>
            <person name="Corradi N."/>
            <person name="Roux C."/>
            <person name="Martin F.M."/>
        </authorList>
    </citation>
    <scope>NUCLEOTIDE SEQUENCE [LARGE SCALE GENOMIC DNA]</scope>
    <source>
        <strain evidence="1 2">DAOM 194757</strain>
    </source>
</reference>